<gene>
    <name evidence="2" type="ORF">QTP81_05300</name>
</gene>
<accession>A0ABT7SV19</accession>
<keyword evidence="1" id="KW-0732">Signal</keyword>
<dbReference type="EMBL" id="JAUCBP010000006">
    <property type="protein sequence ID" value="MDM7860010.1"/>
    <property type="molecule type" value="Genomic_DNA"/>
</dbReference>
<feature type="signal peptide" evidence="1">
    <location>
        <begin position="1"/>
        <end position="17"/>
    </location>
</feature>
<keyword evidence="3" id="KW-1185">Reference proteome</keyword>
<proteinExistence type="predicted"/>
<name>A0ABT7SV19_9ALTE</name>
<evidence type="ECO:0000256" key="1">
    <source>
        <dbReference type="SAM" id="SignalP"/>
    </source>
</evidence>
<organism evidence="2 3">
    <name type="scientific">Alteromonas arenosi</name>
    <dbReference type="NCBI Taxonomy" id="3055817"/>
    <lineage>
        <taxon>Bacteria</taxon>
        <taxon>Pseudomonadati</taxon>
        <taxon>Pseudomonadota</taxon>
        <taxon>Gammaproteobacteria</taxon>
        <taxon>Alteromonadales</taxon>
        <taxon>Alteromonadaceae</taxon>
        <taxon>Alteromonas/Salinimonas group</taxon>
        <taxon>Alteromonas</taxon>
    </lineage>
</organism>
<dbReference type="SUPFAM" id="SSF53850">
    <property type="entry name" value="Periplasmic binding protein-like II"/>
    <property type="match status" value="1"/>
</dbReference>
<dbReference type="RefSeq" id="WP_289364219.1">
    <property type="nucleotide sequence ID" value="NZ_JAUCBP010000006.1"/>
</dbReference>
<evidence type="ECO:0000313" key="2">
    <source>
        <dbReference type="EMBL" id="MDM7860010.1"/>
    </source>
</evidence>
<dbReference type="Proteomes" id="UP001234343">
    <property type="component" value="Unassembled WGS sequence"/>
</dbReference>
<sequence>MRRVWALCAVLASLLLAADVTGAVWNITYPRALNDNDVRNDYPIALLTLALDKTGVRYQLKPSDRIMLQGKSLRQLRENRSVNVVWSMTDAQRETDLLPIRIPIHKGLIGWRVFIIHRDKQRAFSAIQSLAALQRYIPVQGEDWPDTKILQSNGFDVESVTQYLDNFNLITRFQADFFPRSVVEINMELAMDNIDPELVLEESLAIHYPAAMYFFVNRTNPTLAKLIETGLQRAIEDGSFDQLFLLNYQPVLEQLNIPNRRVFELENPLMTAETPVDDEKLWFTIDMSRNPARSE</sequence>
<reference evidence="2 3" key="1">
    <citation type="submission" date="2023-06" db="EMBL/GenBank/DDBJ databases">
        <title>Alteromonas sp. ASW11-36 isolated from intertidal sand.</title>
        <authorList>
            <person name="Li Y."/>
        </authorList>
    </citation>
    <scope>NUCLEOTIDE SEQUENCE [LARGE SCALE GENOMIC DNA]</scope>
    <source>
        <strain evidence="2 3">ASW11-36</strain>
    </source>
</reference>
<evidence type="ECO:0000313" key="3">
    <source>
        <dbReference type="Proteomes" id="UP001234343"/>
    </source>
</evidence>
<comment type="caution">
    <text evidence="2">The sequence shown here is derived from an EMBL/GenBank/DDBJ whole genome shotgun (WGS) entry which is preliminary data.</text>
</comment>
<protein>
    <submittedName>
        <fullName evidence="2">Amino acid ABC transporter substrate-binding protein</fullName>
    </submittedName>
</protein>
<feature type="chain" id="PRO_5047217325" evidence="1">
    <location>
        <begin position="18"/>
        <end position="295"/>
    </location>
</feature>